<protein>
    <recommendedName>
        <fullName evidence="3">L-ornithine N(5)-oxygenase</fullName>
    </recommendedName>
</protein>
<sequence length="614" mass="68675">MGPKKDASQGVVSIKVPGVLMSVEVLFSHHKMPLLEDSDPPNNSVTQDDLDVDPEIFDVLIIGAGPCGLAAAARIREDAPSAMFTDEEHSRFHWLRKHGTKVALKHYKTGKEVPVSQPNASTKSEYRIAVLDADDSKWLGRWRRLFSTFDISHLRSPMLWHVDPQHRDAMLSHAHFHGRENELVEIRGCVGKEMSKHKRKKRSQFSGGRQDASIDINQRDQWDYYTPSLSLFTDHCDCVAERYHLLDGLVHKEPVTDIRYSNVEDIPNDEDKLFTVTTDKTIRYARAVILAVGPANAPVLPKIPRLFFPGHTQSDHIAGMPQACHSMRIGTFPDPLVQARAAAHKRTNILVVGGGLTSAQLSDLAIRRGVTKVWHIMRGTIKLKAFDVDLHWMGKYKTLHQGYFHQADSDEERLEIIKEARGGGSITPAFMKRIKPHIARGNLKMFERTVINEARFEECVDGEGGVWKIKTEPPIEGLPDIDYIYFATGIQSDLTTLPYLQTMLKDYPIQSLGGFPCLNDDLMWKDDVPLFMAGRLAALRLGPAAPNIGGARVGAERITLALDQILSSKGSDEPKRYLVEEENVLDARRDSGVSLFNYASGTGSKYSSLEEVSD</sequence>
<dbReference type="InterPro" id="IPR036188">
    <property type="entry name" value="FAD/NAD-bd_sf"/>
</dbReference>
<evidence type="ECO:0000313" key="1">
    <source>
        <dbReference type="EMBL" id="KAK2605630.1"/>
    </source>
</evidence>
<comment type="caution">
    <text evidence="1">The sequence shown here is derived from an EMBL/GenBank/DDBJ whole genome shotgun (WGS) entry which is preliminary data.</text>
</comment>
<gene>
    <name evidence="1" type="ORF">N8I77_008456</name>
</gene>
<dbReference type="PANTHER" id="PTHR38663:SF1">
    <property type="entry name" value="L-ORNITHINE N(5)-MONOOXYGENASE"/>
    <property type="match status" value="1"/>
</dbReference>
<proteinExistence type="predicted"/>
<reference evidence="1" key="1">
    <citation type="submission" date="2023-06" db="EMBL/GenBank/DDBJ databases">
        <authorList>
            <person name="Noh H."/>
        </authorList>
    </citation>
    <scope>NUCLEOTIDE SEQUENCE</scope>
    <source>
        <strain evidence="1">DUCC20226</strain>
    </source>
</reference>
<dbReference type="EMBL" id="JAUJFL010000004">
    <property type="protein sequence ID" value="KAK2605630.1"/>
    <property type="molecule type" value="Genomic_DNA"/>
</dbReference>
<dbReference type="Gene3D" id="3.50.50.60">
    <property type="entry name" value="FAD/NAD(P)-binding domain"/>
    <property type="match status" value="1"/>
</dbReference>
<evidence type="ECO:0000313" key="2">
    <source>
        <dbReference type="Proteomes" id="UP001265746"/>
    </source>
</evidence>
<accession>A0AAD9SEC6</accession>
<organism evidence="1 2">
    <name type="scientific">Phomopsis amygdali</name>
    <name type="common">Fusicoccum amygdali</name>
    <dbReference type="NCBI Taxonomy" id="1214568"/>
    <lineage>
        <taxon>Eukaryota</taxon>
        <taxon>Fungi</taxon>
        <taxon>Dikarya</taxon>
        <taxon>Ascomycota</taxon>
        <taxon>Pezizomycotina</taxon>
        <taxon>Sordariomycetes</taxon>
        <taxon>Sordariomycetidae</taxon>
        <taxon>Diaporthales</taxon>
        <taxon>Diaporthaceae</taxon>
        <taxon>Diaporthe</taxon>
    </lineage>
</organism>
<evidence type="ECO:0008006" key="3">
    <source>
        <dbReference type="Google" id="ProtNLM"/>
    </source>
</evidence>
<dbReference type="SUPFAM" id="SSF51905">
    <property type="entry name" value="FAD/NAD(P)-binding domain"/>
    <property type="match status" value="1"/>
</dbReference>
<dbReference type="AlphaFoldDB" id="A0AAD9SEC6"/>
<dbReference type="Proteomes" id="UP001265746">
    <property type="component" value="Unassembled WGS sequence"/>
</dbReference>
<keyword evidence="2" id="KW-1185">Reference proteome</keyword>
<dbReference type="PANTHER" id="PTHR38663">
    <property type="match status" value="1"/>
</dbReference>
<name>A0AAD9SEC6_PHOAM</name>